<dbReference type="Proteomes" id="UP001557465">
    <property type="component" value="Unassembled WGS sequence"/>
</dbReference>
<sequence length="298" mass="32885">MTTRGHPLKSIESWPFSPPALGKPGTVEQQTSALVELLCNVSDGKLARALAEVNQPNAQSRNLGQRGNCDEEVQEADKFEAVRRWVRIHTRGLTWQIDLLGAPPNDRRKKMKETAGAHYRAAQRLRSFADKPDDADAASLAAAALEALPGDAEPIIGQTAIAPEPEKVTRETIEKIFSGSESRPTLIEWVQSHAQECEQVSKDINSFLKEHPAKGGAHLAAREIAKLVAMYFQHAREAAEAASLPLDNFPKVSYADDDNHEPRNPYCATVKKALVVFGQTQTGWRRAAEYVCEEQKQT</sequence>
<name>A0ABV3TPL8_9RHOB</name>
<reference evidence="2 3" key="1">
    <citation type="journal article" date="2011" name="Int. J. Syst. Evol. Microbiol.">
        <title>Zhongshania antarctica gen. nov., sp. nov. and Zhongshania guokunii sp. nov., gammaproteobacteria respectively isolated from coastal attached (fast) ice and surface seawater of the Antarctic.</title>
        <authorList>
            <person name="Li H.J."/>
            <person name="Zhang X.Y."/>
            <person name="Chen C.X."/>
            <person name="Zhang Y.J."/>
            <person name="Gao Z.M."/>
            <person name="Yu Y."/>
            <person name="Chen X.L."/>
            <person name="Chen B."/>
            <person name="Zhang Y.Z."/>
        </authorList>
    </citation>
    <scope>NUCLEOTIDE SEQUENCE [LARGE SCALE GENOMIC DNA]</scope>
    <source>
        <strain evidence="2 3">15-R06ZXC-3</strain>
    </source>
</reference>
<comment type="caution">
    <text evidence="2">The sequence shown here is derived from an EMBL/GenBank/DDBJ whole genome shotgun (WGS) entry which is preliminary data.</text>
</comment>
<dbReference type="EMBL" id="JBFRYC010000018">
    <property type="protein sequence ID" value="MEX1663546.1"/>
    <property type="molecule type" value="Genomic_DNA"/>
</dbReference>
<evidence type="ECO:0000313" key="3">
    <source>
        <dbReference type="Proteomes" id="UP001557465"/>
    </source>
</evidence>
<keyword evidence="3" id="KW-1185">Reference proteome</keyword>
<gene>
    <name evidence="2" type="ORF">AB4874_18305</name>
</gene>
<feature type="region of interest" description="Disordered" evidence="1">
    <location>
        <begin position="1"/>
        <end position="24"/>
    </location>
</feature>
<proteinExistence type="predicted"/>
<organism evidence="2 3">
    <name type="scientific">Thioclava arctica</name>
    <dbReference type="NCBI Taxonomy" id="3238301"/>
    <lineage>
        <taxon>Bacteria</taxon>
        <taxon>Pseudomonadati</taxon>
        <taxon>Pseudomonadota</taxon>
        <taxon>Alphaproteobacteria</taxon>
        <taxon>Rhodobacterales</taxon>
        <taxon>Paracoccaceae</taxon>
        <taxon>Thioclava</taxon>
    </lineage>
</organism>
<evidence type="ECO:0000256" key="1">
    <source>
        <dbReference type="SAM" id="MobiDB-lite"/>
    </source>
</evidence>
<evidence type="ECO:0000313" key="2">
    <source>
        <dbReference type="EMBL" id="MEX1663546.1"/>
    </source>
</evidence>
<dbReference type="RefSeq" id="WP_368393068.1">
    <property type="nucleotide sequence ID" value="NZ_JBFRYC010000018.1"/>
</dbReference>
<accession>A0ABV3TPL8</accession>
<protein>
    <submittedName>
        <fullName evidence="2">Uncharacterized protein</fullName>
    </submittedName>
</protein>